<dbReference type="Gene3D" id="2.170.270.10">
    <property type="entry name" value="SET domain"/>
    <property type="match status" value="1"/>
</dbReference>
<keyword evidence="3" id="KW-1185">Reference proteome</keyword>
<dbReference type="OrthoDB" id="9439254at2759"/>
<comment type="caution">
    <text evidence="2">The sequence shown here is derived from an EMBL/GenBank/DDBJ whole genome shotgun (WGS) entry which is preliminary data.</text>
</comment>
<reference evidence="2" key="1">
    <citation type="submission" date="2019-05" db="EMBL/GenBank/DDBJ databases">
        <title>Annotation for the trematode Fasciolopsis buski.</title>
        <authorList>
            <person name="Choi Y.-J."/>
        </authorList>
    </citation>
    <scope>NUCLEOTIDE SEQUENCE</scope>
    <source>
        <strain evidence="2">HT</strain>
        <tissue evidence="2">Whole worm</tissue>
    </source>
</reference>
<dbReference type="InterPro" id="IPR046341">
    <property type="entry name" value="SET_dom_sf"/>
</dbReference>
<evidence type="ECO:0000313" key="3">
    <source>
        <dbReference type="Proteomes" id="UP000728185"/>
    </source>
</evidence>
<feature type="compositionally biased region" description="Basic and acidic residues" evidence="1">
    <location>
        <begin position="25"/>
        <end position="34"/>
    </location>
</feature>
<evidence type="ECO:0000313" key="2">
    <source>
        <dbReference type="EMBL" id="KAA0187694.1"/>
    </source>
</evidence>
<name>A0A8E0RP17_9TREM</name>
<dbReference type="Proteomes" id="UP000728185">
    <property type="component" value="Unassembled WGS sequence"/>
</dbReference>
<dbReference type="AlphaFoldDB" id="A0A8E0RP17"/>
<proteinExistence type="predicted"/>
<dbReference type="SUPFAM" id="SSF82199">
    <property type="entry name" value="SET domain"/>
    <property type="match status" value="1"/>
</dbReference>
<protein>
    <submittedName>
        <fullName evidence="2">Uncharacterized protein</fullName>
    </submittedName>
</protein>
<feature type="compositionally biased region" description="Basic and acidic residues" evidence="1">
    <location>
        <begin position="1"/>
        <end position="11"/>
    </location>
</feature>
<sequence>MSNGKHDEAAEITKPLHRSLRTHYQKLEPRRNVIDRVSQNSIELSESKPKKPILLESSESDRSQSSSGDEWSPDSHCSPLPKKRRIDVCRKLCRERKLANKSTTSNTGMLMETAFCETGLRYPFREKRPVKYVLDTSIPIDDRFLYCYDCRCSYLGGCVKHPVEWVENEPINVCEEVKQIFVYFQTSKCVCGLQYYLHSAHTAPRDWVVVSRSGIPGAGFGVWSNKNIRQGTTFGPYSGDIVCLDAMDEAEYARVSYQNLTKTNMFLYCLC</sequence>
<accession>A0A8E0RP17</accession>
<gene>
    <name evidence="2" type="ORF">FBUS_06049</name>
</gene>
<dbReference type="EMBL" id="LUCM01008941">
    <property type="protein sequence ID" value="KAA0187694.1"/>
    <property type="molecule type" value="Genomic_DNA"/>
</dbReference>
<organism evidence="2 3">
    <name type="scientific">Fasciolopsis buskii</name>
    <dbReference type="NCBI Taxonomy" id="27845"/>
    <lineage>
        <taxon>Eukaryota</taxon>
        <taxon>Metazoa</taxon>
        <taxon>Spiralia</taxon>
        <taxon>Lophotrochozoa</taxon>
        <taxon>Platyhelminthes</taxon>
        <taxon>Trematoda</taxon>
        <taxon>Digenea</taxon>
        <taxon>Plagiorchiida</taxon>
        <taxon>Echinostomata</taxon>
        <taxon>Echinostomatoidea</taxon>
        <taxon>Fasciolidae</taxon>
        <taxon>Fasciolopsis</taxon>
    </lineage>
</organism>
<evidence type="ECO:0000256" key="1">
    <source>
        <dbReference type="SAM" id="MobiDB-lite"/>
    </source>
</evidence>
<feature type="compositionally biased region" description="Basic residues" evidence="1">
    <location>
        <begin position="15"/>
        <end position="24"/>
    </location>
</feature>
<feature type="region of interest" description="Disordered" evidence="1">
    <location>
        <begin position="1"/>
        <end position="78"/>
    </location>
</feature>